<dbReference type="InterPro" id="IPR013761">
    <property type="entry name" value="SAM/pointed_sf"/>
</dbReference>
<dbReference type="AlphaFoldDB" id="A0A8T0DAR7"/>
<evidence type="ECO:0000259" key="4">
    <source>
        <dbReference type="PROSITE" id="PS50105"/>
    </source>
</evidence>
<keyword evidence="2" id="KW-0175">Coiled coil</keyword>
<dbReference type="OrthoDB" id="6516566at2759"/>
<gene>
    <name evidence="5" type="ORF">P879_04564</name>
</gene>
<evidence type="ECO:0000256" key="2">
    <source>
        <dbReference type="ARBA" id="ARBA00023054"/>
    </source>
</evidence>
<evidence type="ECO:0000256" key="1">
    <source>
        <dbReference type="ARBA" id="ARBA00022737"/>
    </source>
</evidence>
<dbReference type="InterPro" id="IPR001660">
    <property type="entry name" value="SAM"/>
</dbReference>
<keyword evidence="6" id="KW-1185">Reference proteome</keyword>
<organism evidence="5 6">
    <name type="scientific">Paragonimus westermani</name>
    <dbReference type="NCBI Taxonomy" id="34504"/>
    <lineage>
        <taxon>Eukaryota</taxon>
        <taxon>Metazoa</taxon>
        <taxon>Spiralia</taxon>
        <taxon>Lophotrochozoa</taxon>
        <taxon>Platyhelminthes</taxon>
        <taxon>Trematoda</taxon>
        <taxon>Digenea</taxon>
        <taxon>Plagiorchiida</taxon>
        <taxon>Troglotremata</taxon>
        <taxon>Troglotrematidae</taxon>
        <taxon>Paragonimus</taxon>
    </lineage>
</organism>
<feature type="domain" description="SAM" evidence="4">
    <location>
        <begin position="401"/>
        <end position="464"/>
    </location>
</feature>
<comment type="caution">
    <text evidence="5">The sequence shown here is derived from an EMBL/GenBank/DDBJ whole genome shotgun (WGS) entry which is preliminary data.</text>
</comment>
<dbReference type="Pfam" id="PF00536">
    <property type="entry name" value="SAM_1"/>
    <property type="match status" value="1"/>
</dbReference>
<name>A0A8T0DAR7_9TREM</name>
<evidence type="ECO:0000313" key="6">
    <source>
        <dbReference type="Proteomes" id="UP000699462"/>
    </source>
</evidence>
<keyword evidence="1" id="KW-0677">Repeat</keyword>
<dbReference type="PROSITE" id="PS50105">
    <property type="entry name" value="SAM_DOMAIN"/>
    <property type="match status" value="2"/>
</dbReference>
<dbReference type="SMART" id="SM00454">
    <property type="entry name" value="SAM"/>
    <property type="match status" value="3"/>
</dbReference>
<accession>A0A8T0DAR7</accession>
<evidence type="ECO:0000256" key="3">
    <source>
        <dbReference type="SAM" id="MobiDB-lite"/>
    </source>
</evidence>
<evidence type="ECO:0000313" key="5">
    <source>
        <dbReference type="EMBL" id="KAF8564939.1"/>
    </source>
</evidence>
<dbReference type="GO" id="GO:0007528">
    <property type="term" value="P:neuromuscular junction development"/>
    <property type="evidence" value="ECO:0007669"/>
    <property type="project" value="TreeGrafter"/>
</dbReference>
<dbReference type="SUPFAM" id="SSF47769">
    <property type="entry name" value="SAM/Pointed domain"/>
    <property type="match status" value="2"/>
</dbReference>
<dbReference type="Pfam" id="PF07647">
    <property type="entry name" value="SAM_2"/>
    <property type="match status" value="1"/>
</dbReference>
<sequence length="711" mass="79863">MCDQSNSLLCSETGCANGLSGHPYSSNQTLHCLQLPVSIDPYDTNAVSHLVTNGTSDGSHTLFGNPQPPMSPSHQRIVSPTCSAYSNRNLTEPYMPSFSLTSYSREPHTTSFLTSGQYKSVSLHELRHHKVESRDQSPLFHTPCIGHVTESNKTLSPVYASLQNDSSKQLPPQYGSDYHRQAYVSNRARSPPTIRTDQARTLSPRSTVYTSKQEIRPFPFFSGKAATLSPLMRRAKTPTGRLDTTVQHIPMGQPSKRSAADQDQNTSVSAQDTNRYRRQKGVVLLHSLQLYTSTFENHSSKAQSDSRFTHLFRDRPDFIHWDKDMVSAWLYELGFGYAVSSTRRWLHQGSDLVRASRKEVEHEMGIRNPLHLKKLFLHLQLRTKEPVSMFPGFPIVQMEVPSYFNVAAWLDDMGLGVYTTAFDVAAVNALVLNNLTLEDLEALKITSELHLLSLRRGIQILRKINFDLRALFRGPPIAPNSDWLAAGDLDNTDQDDETPGVFTSSTSQSNIMTQSLTTSVTEAGTQDDSFTAIRPKSEITFTNMSVCDVCRWTQYRVMAWLNFIELPEYAPGLAGSGVHGALIVLEDRLTPDLLANILHIPSSKTLVRRHLSSKFAELVGEEIWKRKQAVMNDSDIVALTQHSKIKGSRKRRLFRSYWKRKGSEVEEELVCPLDIDTADDILFQTMDTTFSDVTQSDSTSLQPSELRETDL</sequence>
<protein>
    <recommendedName>
        <fullName evidence="4">SAM domain-containing protein</fullName>
    </recommendedName>
</protein>
<dbReference type="Proteomes" id="UP000699462">
    <property type="component" value="Unassembled WGS sequence"/>
</dbReference>
<dbReference type="Gene3D" id="1.10.150.50">
    <property type="entry name" value="Transcription Factor, Ets-1"/>
    <property type="match status" value="3"/>
</dbReference>
<dbReference type="PANTHER" id="PTHR12587">
    <property type="entry name" value="LAR INTERACTING PROTEIN LIP -RELATED PROTEIN"/>
    <property type="match status" value="1"/>
</dbReference>
<dbReference type="PANTHER" id="PTHR12587:SF14">
    <property type="entry name" value="AT31531P"/>
    <property type="match status" value="1"/>
</dbReference>
<reference evidence="5 6" key="1">
    <citation type="submission" date="2019-07" db="EMBL/GenBank/DDBJ databases">
        <title>Annotation for the trematode Paragonimus westermani.</title>
        <authorList>
            <person name="Choi Y.-J."/>
        </authorList>
    </citation>
    <scope>NUCLEOTIDE SEQUENCE [LARGE SCALE GENOMIC DNA]</scope>
    <source>
        <strain evidence="5">180907_Pwestermani</strain>
    </source>
</reference>
<feature type="region of interest" description="Disordered" evidence="3">
    <location>
        <begin position="245"/>
        <end position="275"/>
    </location>
</feature>
<proteinExistence type="predicted"/>
<dbReference type="GO" id="GO:0048786">
    <property type="term" value="C:presynaptic active zone"/>
    <property type="evidence" value="ECO:0007669"/>
    <property type="project" value="TreeGrafter"/>
</dbReference>
<feature type="domain" description="SAM" evidence="4">
    <location>
        <begin position="321"/>
        <end position="385"/>
    </location>
</feature>
<feature type="compositionally biased region" description="Polar residues" evidence="3">
    <location>
        <begin position="261"/>
        <end position="273"/>
    </location>
</feature>
<dbReference type="InterPro" id="IPR029515">
    <property type="entry name" value="Liprin"/>
</dbReference>
<dbReference type="EMBL" id="JTDF01007611">
    <property type="protein sequence ID" value="KAF8564939.1"/>
    <property type="molecule type" value="Genomic_DNA"/>
</dbReference>